<feature type="domain" description="J" evidence="7">
    <location>
        <begin position="6"/>
        <end position="72"/>
    </location>
</feature>
<evidence type="ECO:0000259" key="7">
    <source>
        <dbReference type="PROSITE" id="PS50076"/>
    </source>
</evidence>
<keyword evidence="2" id="KW-0812">Transmembrane</keyword>
<evidence type="ECO:0000256" key="2">
    <source>
        <dbReference type="ARBA" id="ARBA00022692"/>
    </source>
</evidence>
<evidence type="ECO:0000256" key="6">
    <source>
        <dbReference type="SAM" id="MobiDB-lite"/>
    </source>
</evidence>
<protein>
    <submittedName>
        <fullName evidence="8">DnaJ domain-containing protein</fullName>
    </submittedName>
</protein>
<keyword evidence="5" id="KW-0143">Chaperone</keyword>
<dbReference type="RefSeq" id="WP_354602120.1">
    <property type="nucleotide sequence ID" value="NZ_JBEWZI010000020.1"/>
</dbReference>
<keyword evidence="3" id="KW-1133">Transmembrane helix</keyword>
<dbReference type="InterPro" id="IPR036869">
    <property type="entry name" value="J_dom_sf"/>
</dbReference>
<feature type="region of interest" description="Disordered" evidence="6">
    <location>
        <begin position="145"/>
        <end position="253"/>
    </location>
</feature>
<sequence length="253" mass="29174">MAKTQTLYDLLEVSPQASLDAIHAAYERLKNKYLEGKLNSGQLDATTQFNLIKDAYLTLSRQETRDRYDAKLTANRTSGPTVVYADADYSQPSNIWKWVLVVILAGGAAFYFSAQHKIETEKLRLVAEAQRLQLEQAAQLEKDQEAQSELQRARAAMAEEKRQEYEAARQRSELSRDSDRINRDLANAARQSQREDERARQQEEYRQRQVESQRRQEASEAQRRIDRERSLARQLEQENRSGSSKAGGIPMRH</sequence>
<dbReference type="Gene3D" id="1.10.287.110">
    <property type="entry name" value="DnaJ domain"/>
    <property type="match status" value="1"/>
</dbReference>
<keyword evidence="9" id="KW-1185">Reference proteome</keyword>
<evidence type="ECO:0000256" key="4">
    <source>
        <dbReference type="ARBA" id="ARBA00023136"/>
    </source>
</evidence>
<evidence type="ECO:0000256" key="5">
    <source>
        <dbReference type="ARBA" id="ARBA00023186"/>
    </source>
</evidence>
<keyword evidence="4" id="KW-0472">Membrane</keyword>
<accession>A0ABV2TP00</accession>
<dbReference type="PANTHER" id="PTHR44176:SF1">
    <property type="entry name" value="DNAJ HOMOLOG SUBFAMILY C MEMBER 25"/>
    <property type="match status" value="1"/>
</dbReference>
<comment type="subcellular location">
    <subcellularLocation>
        <location evidence="1">Membrane</location>
        <topology evidence="1">Multi-pass membrane protein</topology>
    </subcellularLocation>
</comment>
<proteinExistence type="predicted"/>
<comment type="caution">
    <text evidence="8">The sequence shown here is derived from an EMBL/GenBank/DDBJ whole genome shotgun (WGS) entry which is preliminary data.</text>
</comment>
<dbReference type="InterPro" id="IPR044632">
    <property type="entry name" value="DNAJC25-like"/>
</dbReference>
<evidence type="ECO:0000256" key="1">
    <source>
        <dbReference type="ARBA" id="ARBA00004141"/>
    </source>
</evidence>
<name>A0ABV2TP00_9RHOO</name>
<dbReference type="PROSITE" id="PS50076">
    <property type="entry name" value="DNAJ_2"/>
    <property type="match status" value="1"/>
</dbReference>
<dbReference type="InterPro" id="IPR001623">
    <property type="entry name" value="DnaJ_domain"/>
</dbReference>
<feature type="compositionally biased region" description="Basic and acidic residues" evidence="6">
    <location>
        <begin position="157"/>
        <end position="183"/>
    </location>
</feature>
<dbReference type="PANTHER" id="PTHR44176">
    <property type="entry name" value="DNAJ HOMOLOG SUBFAMILY C MEMBER 25"/>
    <property type="match status" value="1"/>
</dbReference>
<dbReference type="Pfam" id="PF00226">
    <property type="entry name" value="DnaJ"/>
    <property type="match status" value="1"/>
</dbReference>
<feature type="compositionally biased region" description="Basic and acidic residues" evidence="6">
    <location>
        <begin position="192"/>
        <end position="239"/>
    </location>
</feature>
<evidence type="ECO:0000313" key="9">
    <source>
        <dbReference type="Proteomes" id="UP001549691"/>
    </source>
</evidence>
<evidence type="ECO:0000313" key="8">
    <source>
        <dbReference type="EMBL" id="MET7015661.1"/>
    </source>
</evidence>
<evidence type="ECO:0000256" key="3">
    <source>
        <dbReference type="ARBA" id="ARBA00022989"/>
    </source>
</evidence>
<dbReference type="Proteomes" id="UP001549691">
    <property type="component" value="Unassembled WGS sequence"/>
</dbReference>
<reference evidence="8 9" key="1">
    <citation type="submission" date="2024-07" db="EMBL/GenBank/DDBJ databases">
        <title>Uliginosibacterium flavum JJ3220;KACC:17644.</title>
        <authorList>
            <person name="Kim M.K."/>
        </authorList>
    </citation>
    <scope>NUCLEOTIDE SEQUENCE [LARGE SCALE GENOMIC DNA]</scope>
    <source>
        <strain evidence="8 9">KACC:17644</strain>
    </source>
</reference>
<dbReference type="EMBL" id="JBEWZI010000020">
    <property type="protein sequence ID" value="MET7015661.1"/>
    <property type="molecule type" value="Genomic_DNA"/>
</dbReference>
<gene>
    <name evidence="8" type="ORF">ABXR19_15835</name>
</gene>
<dbReference type="SUPFAM" id="SSF46565">
    <property type="entry name" value="Chaperone J-domain"/>
    <property type="match status" value="1"/>
</dbReference>
<organism evidence="8 9">
    <name type="scientific">Uliginosibacterium flavum</name>
    <dbReference type="NCBI Taxonomy" id="1396831"/>
    <lineage>
        <taxon>Bacteria</taxon>
        <taxon>Pseudomonadati</taxon>
        <taxon>Pseudomonadota</taxon>
        <taxon>Betaproteobacteria</taxon>
        <taxon>Rhodocyclales</taxon>
        <taxon>Zoogloeaceae</taxon>
        <taxon>Uliginosibacterium</taxon>
    </lineage>
</organism>